<dbReference type="Gene3D" id="3.30.710.10">
    <property type="entry name" value="Potassium Channel Kv1.1, Chain A"/>
    <property type="match status" value="1"/>
</dbReference>
<dbReference type="InterPro" id="IPR011333">
    <property type="entry name" value="SKP1/BTB/POZ_sf"/>
</dbReference>
<proteinExistence type="predicted"/>
<dbReference type="Proteomes" id="UP000053477">
    <property type="component" value="Unassembled WGS sequence"/>
</dbReference>
<dbReference type="EMBL" id="KQ086093">
    <property type="protein sequence ID" value="KLO08406.1"/>
    <property type="molecule type" value="Genomic_DNA"/>
</dbReference>
<dbReference type="SUPFAM" id="SSF54695">
    <property type="entry name" value="POZ domain"/>
    <property type="match status" value="1"/>
</dbReference>
<evidence type="ECO:0000259" key="1">
    <source>
        <dbReference type="PROSITE" id="PS50097"/>
    </source>
</evidence>
<evidence type="ECO:0000313" key="2">
    <source>
        <dbReference type="EMBL" id="KLO08406.1"/>
    </source>
</evidence>
<protein>
    <recommendedName>
        <fullName evidence="1">BTB domain-containing protein</fullName>
    </recommendedName>
</protein>
<dbReference type="AlphaFoldDB" id="A0A0H2RUD6"/>
<dbReference type="InterPro" id="IPR000210">
    <property type="entry name" value="BTB/POZ_dom"/>
</dbReference>
<evidence type="ECO:0000313" key="3">
    <source>
        <dbReference type="Proteomes" id="UP000053477"/>
    </source>
</evidence>
<name>A0A0H2RUD6_9AGAM</name>
<keyword evidence="3" id="KW-1185">Reference proteome</keyword>
<dbReference type="PROSITE" id="PS50097">
    <property type="entry name" value="BTB"/>
    <property type="match status" value="1"/>
</dbReference>
<sequence>MAPKRHESLWFSSGDVVLSTNIYLFKVHKELLALQSSVFKDMFELEQPVEGVQGIVQELYEGLPLVALVGDEGKDVAHLLKAVYYRDYYDRDNDKTPLEIIVALLVLGNKYDFKHIQSDVMKQLLRLYPNTLDGFDDVDQGGYDCNLFGVHRVKSDFKLLEACHTANVAVLLPILYYACSEFTVEWIYEQVDEVGGLHASCLRTLLTGKCKLSLALRTLVAFLPDEFSNISCSSCKAGASVRHLHHQHGSHLWTYKGQDLAQSVLKDGCKQCTANLATRIDEKREEIWEKIPSFFGFAGWDELQ</sequence>
<organism evidence="2 3">
    <name type="scientific">Schizopora paradoxa</name>
    <dbReference type="NCBI Taxonomy" id="27342"/>
    <lineage>
        <taxon>Eukaryota</taxon>
        <taxon>Fungi</taxon>
        <taxon>Dikarya</taxon>
        <taxon>Basidiomycota</taxon>
        <taxon>Agaricomycotina</taxon>
        <taxon>Agaricomycetes</taxon>
        <taxon>Hymenochaetales</taxon>
        <taxon>Schizoporaceae</taxon>
        <taxon>Schizopora</taxon>
    </lineage>
</organism>
<accession>A0A0H2RUD6</accession>
<feature type="domain" description="BTB" evidence="1">
    <location>
        <begin position="14"/>
        <end position="84"/>
    </location>
</feature>
<reference evidence="2 3" key="1">
    <citation type="submission" date="2015-04" db="EMBL/GenBank/DDBJ databases">
        <title>Complete genome sequence of Schizopora paradoxa KUC8140, a cosmopolitan wood degrader in East Asia.</title>
        <authorList>
            <consortium name="DOE Joint Genome Institute"/>
            <person name="Min B."/>
            <person name="Park H."/>
            <person name="Jang Y."/>
            <person name="Kim J.-J."/>
            <person name="Kim K.H."/>
            <person name="Pangilinan J."/>
            <person name="Lipzen A."/>
            <person name="Riley R."/>
            <person name="Grigoriev I.V."/>
            <person name="Spatafora J.W."/>
            <person name="Choi I.-G."/>
        </authorList>
    </citation>
    <scope>NUCLEOTIDE SEQUENCE [LARGE SCALE GENOMIC DNA]</scope>
    <source>
        <strain evidence="2 3">KUC8140</strain>
    </source>
</reference>
<gene>
    <name evidence="2" type="ORF">SCHPADRAFT_835399</name>
</gene>
<dbReference type="OrthoDB" id="3027208at2759"/>
<dbReference type="InParanoid" id="A0A0H2RUD6"/>